<dbReference type="AlphaFoldDB" id="A0A7R9MN52"/>
<dbReference type="OrthoDB" id="430637at2759"/>
<dbReference type="Proteomes" id="UP000728032">
    <property type="component" value="Unassembled WGS sequence"/>
</dbReference>
<reference evidence="1" key="1">
    <citation type="submission" date="2020-11" db="EMBL/GenBank/DDBJ databases">
        <authorList>
            <person name="Tran Van P."/>
        </authorList>
    </citation>
    <scope>NUCLEOTIDE SEQUENCE</scope>
</reference>
<name>A0A7R9MN52_9ACAR</name>
<dbReference type="EMBL" id="CAJPVJ010030987">
    <property type="protein sequence ID" value="CAG2180266.1"/>
    <property type="molecule type" value="Genomic_DNA"/>
</dbReference>
<feature type="non-terminal residue" evidence="1">
    <location>
        <position position="1"/>
    </location>
</feature>
<sequence length="80" mass="9403">MSSSKRFEDLKDELSSVEERIRVQGRHQLNEWTLNRMCSEGDAIVELMRREVESTPTVVQKEMHCNWSEVSKSWNAFKGD</sequence>
<protein>
    <submittedName>
        <fullName evidence="1">Uncharacterized protein</fullName>
    </submittedName>
</protein>
<organism evidence="1">
    <name type="scientific">Oppiella nova</name>
    <dbReference type="NCBI Taxonomy" id="334625"/>
    <lineage>
        <taxon>Eukaryota</taxon>
        <taxon>Metazoa</taxon>
        <taxon>Ecdysozoa</taxon>
        <taxon>Arthropoda</taxon>
        <taxon>Chelicerata</taxon>
        <taxon>Arachnida</taxon>
        <taxon>Acari</taxon>
        <taxon>Acariformes</taxon>
        <taxon>Sarcoptiformes</taxon>
        <taxon>Oribatida</taxon>
        <taxon>Brachypylina</taxon>
        <taxon>Oppioidea</taxon>
        <taxon>Oppiidae</taxon>
        <taxon>Oppiella</taxon>
    </lineage>
</organism>
<evidence type="ECO:0000313" key="2">
    <source>
        <dbReference type="Proteomes" id="UP000728032"/>
    </source>
</evidence>
<dbReference type="EMBL" id="OC945812">
    <property type="protein sequence ID" value="CAD7663129.1"/>
    <property type="molecule type" value="Genomic_DNA"/>
</dbReference>
<proteinExistence type="predicted"/>
<evidence type="ECO:0000313" key="1">
    <source>
        <dbReference type="EMBL" id="CAD7663129.1"/>
    </source>
</evidence>
<gene>
    <name evidence="1" type="ORF">ONB1V03_LOCUS19689</name>
</gene>
<accession>A0A7R9MN52</accession>
<keyword evidence="2" id="KW-1185">Reference proteome</keyword>